<protein>
    <submittedName>
        <fullName evidence="6">NUDIX domain-containing protein</fullName>
    </submittedName>
</protein>
<dbReference type="InterPro" id="IPR020084">
    <property type="entry name" value="NUDIX_hydrolase_CS"/>
</dbReference>
<dbReference type="SUPFAM" id="SSF55811">
    <property type="entry name" value="Nudix"/>
    <property type="match status" value="1"/>
</dbReference>
<dbReference type="Proteomes" id="UP001139485">
    <property type="component" value="Unassembled WGS sequence"/>
</dbReference>
<dbReference type="Gene3D" id="3.90.79.10">
    <property type="entry name" value="Nucleoside Triphosphate Pyrophosphohydrolase"/>
    <property type="match status" value="1"/>
</dbReference>
<evidence type="ECO:0000313" key="6">
    <source>
        <dbReference type="EMBL" id="MCM0622522.1"/>
    </source>
</evidence>
<reference evidence="6" key="1">
    <citation type="submission" date="2022-05" db="EMBL/GenBank/DDBJ databases">
        <authorList>
            <person name="Tuo L."/>
        </authorList>
    </citation>
    <scope>NUCLEOTIDE SEQUENCE</scope>
    <source>
        <strain evidence="6">BSK12Z-4</strain>
    </source>
</reference>
<dbReference type="InterPro" id="IPR020476">
    <property type="entry name" value="Nudix_hydrolase"/>
</dbReference>
<dbReference type="PROSITE" id="PS51462">
    <property type="entry name" value="NUDIX"/>
    <property type="match status" value="1"/>
</dbReference>
<comment type="cofactor">
    <cofactor evidence="1">
        <name>Mg(2+)</name>
        <dbReference type="ChEBI" id="CHEBI:18420"/>
    </cofactor>
</comment>
<dbReference type="Pfam" id="PF00293">
    <property type="entry name" value="NUDIX"/>
    <property type="match status" value="1"/>
</dbReference>
<name>A0A9X2IGM5_9ACTN</name>
<proteinExistence type="inferred from homology"/>
<dbReference type="EMBL" id="JAMOIL010000038">
    <property type="protein sequence ID" value="MCM0622522.1"/>
    <property type="molecule type" value="Genomic_DNA"/>
</dbReference>
<dbReference type="RefSeq" id="WP_250828730.1">
    <property type="nucleotide sequence ID" value="NZ_JAMOIL010000038.1"/>
</dbReference>
<keyword evidence="3 4" id="KW-0378">Hydrolase</keyword>
<dbReference type="GO" id="GO:0016787">
    <property type="term" value="F:hydrolase activity"/>
    <property type="evidence" value="ECO:0007669"/>
    <property type="project" value="UniProtKB-KW"/>
</dbReference>
<gene>
    <name evidence="6" type="ORF">M8330_19720</name>
</gene>
<dbReference type="PANTHER" id="PTHR43046:SF16">
    <property type="entry name" value="ADP-RIBOSE PYROPHOSPHATASE YJHB-RELATED"/>
    <property type="match status" value="1"/>
</dbReference>
<evidence type="ECO:0000259" key="5">
    <source>
        <dbReference type="PROSITE" id="PS51462"/>
    </source>
</evidence>
<dbReference type="PRINTS" id="PR00502">
    <property type="entry name" value="NUDIXFAMILY"/>
</dbReference>
<keyword evidence="7" id="KW-1185">Reference proteome</keyword>
<comment type="similarity">
    <text evidence="2 4">Belongs to the Nudix hydrolase family.</text>
</comment>
<evidence type="ECO:0000256" key="2">
    <source>
        <dbReference type="ARBA" id="ARBA00005582"/>
    </source>
</evidence>
<evidence type="ECO:0000256" key="4">
    <source>
        <dbReference type="RuleBase" id="RU003476"/>
    </source>
</evidence>
<organism evidence="6 7">
    <name type="scientific">Nocardioides bruguierae</name>
    <dbReference type="NCBI Taxonomy" id="2945102"/>
    <lineage>
        <taxon>Bacteria</taxon>
        <taxon>Bacillati</taxon>
        <taxon>Actinomycetota</taxon>
        <taxon>Actinomycetes</taxon>
        <taxon>Propionibacteriales</taxon>
        <taxon>Nocardioidaceae</taxon>
        <taxon>Nocardioides</taxon>
    </lineage>
</organism>
<dbReference type="PANTHER" id="PTHR43046">
    <property type="entry name" value="GDP-MANNOSE MANNOSYL HYDROLASE"/>
    <property type="match status" value="1"/>
</dbReference>
<evidence type="ECO:0000256" key="3">
    <source>
        <dbReference type="ARBA" id="ARBA00022801"/>
    </source>
</evidence>
<accession>A0A9X2IGM5</accession>
<dbReference type="InterPro" id="IPR000086">
    <property type="entry name" value="NUDIX_hydrolase_dom"/>
</dbReference>
<sequence>MGRRIDYIDDPNAPKANSVVPSVVAIVQDDQGRVLLIHKTDNNLWALPGGGHEIGESITDTVVREVKEETGYDVVVERLTGTYTNPNHVMAYEDGEVRQQFSIAFAARLVGGEARTSSESKRVQWVEPASADDLEMHPSMRMRLQHALEPSEGVRLG</sequence>
<comment type="caution">
    <text evidence="6">The sequence shown here is derived from an EMBL/GenBank/DDBJ whole genome shotgun (WGS) entry which is preliminary data.</text>
</comment>
<evidence type="ECO:0000256" key="1">
    <source>
        <dbReference type="ARBA" id="ARBA00001946"/>
    </source>
</evidence>
<feature type="domain" description="Nudix hydrolase" evidence="5">
    <location>
        <begin position="18"/>
        <end position="148"/>
    </location>
</feature>
<dbReference type="PROSITE" id="PS00893">
    <property type="entry name" value="NUDIX_BOX"/>
    <property type="match status" value="1"/>
</dbReference>
<dbReference type="AlphaFoldDB" id="A0A9X2IGM5"/>
<evidence type="ECO:0000313" key="7">
    <source>
        <dbReference type="Proteomes" id="UP001139485"/>
    </source>
</evidence>
<dbReference type="InterPro" id="IPR015797">
    <property type="entry name" value="NUDIX_hydrolase-like_dom_sf"/>
</dbReference>